<dbReference type="Proteomes" id="UP000805193">
    <property type="component" value="Unassembled WGS sequence"/>
</dbReference>
<name>A0AC60NTS0_IXOPE</name>
<comment type="caution">
    <text evidence="1">The sequence shown here is derived from an EMBL/GenBank/DDBJ whole genome shotgun (WGS) entry which is preliminary data.</text>
</comment>
<accession>A0AC60NTS0</accession>
<proteinExistence type="predicted"/>
<keyword evidence="2" id="KW-1185">Reference proteome</keyword>
<evidence type="ECO:0000313" key="2">
    <source>
        <dbReference type="Proteomes" id="UP000805193"/>
    </source>
</evidence>
<sequence>MLSFVFVQLLLLPQGTTINASGKGFEHAPSHGGGGLAMTQPIPTPFCNLTTVASSNEHLMSWLIRRPHYKNQKHREILQWALGRLAAARRATCLPGYLLSLCRYVPYLTTVTVTGPTTALCCCCLVHNVCLH</sequence>
<dbReference type="EMBL" id="JABSTQ010011515">
    <property type="protein sequence ID" value="KAG0410543.1"/>
    <property type="molecule type" value="Genomic_DNA"/>
</dbReference>
<reference evidence="1 2" key="1">
    <citation type="journal article" date="2020" name="Cell">
        <title>Large-Scale Comparative Analyses of Tick Genomes Elucidate Their Genetic Diversity and Vector Capacities.</title>
        <authorList>
            <consortium name="Tick Genome and Microbiome Consortium (TIGMIC)"/>
            <person name="Jia N."/>
            <person name="Wang J."/>
            <person name="Shi W."/>
            <person name="Du L."/>
            <person name="Sun Y."/>
            <person name="Zhan W."/>
            <person name="Jiang J.F."/>
            <person name="Wang Q."/>
            <person name="Zhang B."/>
            <person name="Ji P."/>
            <person name="Bell-Sakyi L."/>
            <person name="Cui X.M."/>
            <person name="Yuan T.T."/>
            <person name="Jiang B.G."/>
            <person name="Yang W.F."/>
            <person name="Lam T.T."/>
            <person name="Chang Q.C."/>
            <person name="Ding S.J."/>
            <person name="Wang X.J."/>
            <person name="Zhu J.G."/>
            <person name="Ruan X.D."/>
            <person name="Zhao L."/>
            <person name="Wei J.T."/>
            <person name="Ye R.Z."/>
            <person name="Que T.C."/>
            <person name="Du C.H."/>
            <person name="Zhou Y.H."/>
            <person name="Cheng J.X."/>
            <person name="Dai P.F."/>
            <person name="Guo W.B."/>
            <person name="Han X.H."/>
            <person name="Huang E.J."/>
            <person name="Li L.F."/>
            <person name="Wei W."/>
            <person name="Gao Y.C."/>
            <person name="Liu J.Z."/>
            <person name="Shao H.Z."/>
            <person name="Wang X."/>
            <person name="Wang C.C."/>
            <person name="Yang T.C."/>
            <person name="Huo Q.B."/>
            <person name="Li W."/>
            <person name="Chen H.Y."/>
            <person name="Chen S.E."/>
            <person name="Zhou L.G."/>
            <person name="Ni X.B."/>
            <person name="Tian J.H."/>
            <person name="Sheng Y."/>
            <person name="Liu T."/>
            <person name="Pan Y.S."/>
            <person name="Xia L.Y."/>
            <person name="Li J."/>
            <person name="Zhao F."/>
            <person name="Cao W.C."/>
        </authorList>
    </citation>
    <scope>NUCLEOTIDE SEQUENCE [LARGE SCALE GENOMIC DNA]</scope>
    <source>
        <strain evidence="1">Iper-2018</strain>
    </source>
</reference>
<evidence type="ECO:0000313" key="1">
    <source>
        <dbReference type="EMBL" id="KAG0410543.1"/>
    </source>
</evidence>
<protein>
    <submittedName>
        <fullName evidence="1">Uncharacterized protein</fullName>
    </submittedName>
</protein>
<organism evidence="1 2">
    <name type="scientific">Ixodes persulcatus</name>
    <name type="common">Taiga tick</name>
    <dbReference type="NCBI Taxonomy" id="34615"/>
    <lineage>
        <taxon>Eukaryota</taxon>
        <taxon>Metazoa</taxon>
        <taxon>Ecdysozoa</taxon>
        <taxon>Arthropoda</taxon>
        <taxon>Chelicerata</taxon>
        <taxon>Arachnida</taxon>
        <taxon>Acari</taxon>
        <taxon>Parasitiformes</taxon>
        <taxon>Ixodida</taxon>
        <taxon>Ixodoidea</taxon>
        <taxon>Ixodidae</taxon>
        <taxon>Ixodinae</taxon>
        <taxon>Ixodes</taxon>
    </lineage>
</organism>
<gene>
    <name evidence="1" type="ORF">HPB47_012349</name>
</gene>